<gene>
    <name evidence="1" type="ORF">M23134_04450</name>
</gene>
<evidence type="ECO:0000313" key="1">
    <source>
        <dbReference type="EMBL" id="EAY28603.1"/>
    </source>
</evidence>
<accession>A1ZM71</accession>
<reference evidence="1 2" key="1">
    <citation type="submission" date="2007-01" db="EMBL/GenBank/DDBJ databases">
        <authorList>
            <person name="Haygood M."/>
            <person name="Podell S."/>
            <person name="Anderson C."/>
            <person name="Hopkinson B."/>
            <person name="Roe K."/>
            <person name="Barbeau K."/>
            <person name="Gaasterland T."/>
            <person name="Ferriera S."/>
            <person name="Johnson J."/>
            <person name="Kravitz S."/>
            <person name="Beeson K."/>
            <person name="Sutton G."/>
            <person name="Rogers Y.-H."/>
            <person name="Friedman R."/>
            <person name="Frazier M."/>
            <person name="Venter J.C."/>
        </authorList>
    </citation>
    <scope>NUCLEOTIDE SEQUENCE [LARGE SCALE GENOMIC DNA]</scope>
    <source>
        <strain evidence="1 2">ATCC 23134</strain>
    </source>
</reference>
<protein>
    <submittedName>
        <fullName evidence="1">Uncharacterized protein</fullName>
    </submittedName>
</protein>
<keyword evidence="2" id="KW-1185">Reference proteome</keyword>
<name>A1ZM71_MICM2</name>
<sequence length="51" mass="5924">MLTRLSFAYYLNKYTTIKEQKVLQFAILMSKLNKKNIFNLTHTGSQNGVGR</sequence>
<evidence type="ECO:0000313" key="2">
    <source>
        <dbReference type="Proteomes" id="UP000004095"/>
    </source>
</evidence>
<dbReference type="EMBL" id="AAWS01000015">
    <property type="protein sequence ID" value="EAY28603.1"/>
    <property type="molecule type" value="Genomic_DNA"/>
</dbReference>
<organism evidence="1 2">
    <name type="scientific">Microscilla marina ATCC 23134</name>
    <dbReference type="NCBI Taxonomy" id="313606"/>
    <lineage>
        <taxon>Bacteria</taxon>
        <taxon>Pseudomonadati</taxon>
        <taxon>Bacteroidota</taxon>
        <taxon>Cytophagia</taxon>
        <taxon>Cytophagales</taxon>
        <taxon>Microscillaceae</taxon>
        <taxon>Microscilla</taxon>
    </lineage>
</organism>
<proteinExistence type="predicted"/>
<comment type="caution">
    <text evidence="1">The sequence shown here is derived from an EMBL/GenBank/DDBJ whole genome shotgun (WGS) entry which is preliminary data.</text>
</comment>
<dbReference type="Proteomes" id="UP000004095">
    <property type="component" value="Unassembled WGS sequence"/>
</dbReference>
<dbReference type="AlphaFoldDB" id="A1ZM71"/>